<keyword evidence="1" id="KW-0805">Transcription regulation</keyword>
<dbReference type="EMBL" id="DAAYMN010000025">
    <property type="protein sequence ID" value="HAG4842621.1"/>
    <property type="molecule type" value="Genomic_DNA"/>
</dbReference>
<dbReference type="InterPro" id="IPR009057">
    <property type="entry name" value="Homeodomain-like_sf"/>
</dbReference>
<dbReference type="EMBL" id="DAAYCJ010000012">
    <property type="protein sequence ID" value="HAG3589588.1"/>
    <property type="molecule type" value="Genomic_DNA"/>
</dbReference>
<dbReference type="SUPFAM" id="SSF46689">
    <property type="entry name" value="Homeodomain-like"/>
    <property type="match status" value="1"/>
</dbReference>
<evidence type="ECO:0000313" key="8">
    <source>
        <dbReference type="EMBL" id="HAF8609432.1"/>
    </source>
</evidence>
<dbReference type="EMBL" id="DAAWAU010000020">
    <property type="protein sequence ID" value="HAF7113730.1"/>
    <property type="molecule type" value="Genomic_DNA"/>
</dbReference>
<dbReference type="EMBL" id="DAAYDV010000014">
    <property type="protein sequence ID" value="HAG3739757.1"/>
    <property type="molecule type" value="Genomic_DNA"/>
</dbReference>
<evidence type="ECO:0000256" key="1">
    <source>
        <dbReference type="ARBA" id="ARBA00023015"/>
    </source>
</evidence>
<evidence type="ECO:0000313" key="33">
    <source>
        <dbReference type="EMBL" id="HAG4315858.1"/>
    </source>
</evidence>
<dbReference type="EMBL" id="DAAXXJ010000011">
    <property type="protein sequence ID" value="HAG3000831.1"/>
    <property type="molecule type" value="Genomic_DNA"/>
</dbReference>
<evidence type="ECO:0000313" key="40">
    <source>
        <dbReference type="EMBL" id="HAG5592512.1"/>
    </source>
</evidence>
<evidence type="ECO:0000313" key="15">
    <source>
        <dbReference type="EMBL" id="HAG2469614.1"/>
    </source>
</evidence>
<dbReference type="EMBL" id="DAAXUD010000011">
    <property type="protein sequence ID" value="HAG2567321.1"/>
    <property type="molecule type" value="Genomic_DNA"/>
</dbReference>
<keyword evidence="3" id="KW-0804">Transcription</keyword>
<evidence type="ECO:0000313" key="25">
    <source>
        <dbReference type="EMBL" id="HAG3589588.1"/>
    </source>
</evidence>
<dbReference type="Pfam" id="PF12833">
    <property type="entry name" value="HTH_18"/>
    <property type="match status" value="1"/>
</dbReference>
<dbReference type="PANTHER" id="PTHR43280">
    <property type="entry name" value="ARAC-FAMILY TRANSCRIPTIONAL REGULATOR"/>
    <property type="match status" value="1"/>
</dbReference>
<dbReference type="EMBL" id="DAAYSM010000017">
    <property type="protein sequence ID" value="HAG5592512.1"/>
    <property type="molecule type" value="Genomic_DNA"/>
</dbReference>
<gene>
    <name evidence="8" type="ORF">G5V28_004411</name>
    <name evidence="20" type="ORF">G8016_004479</name>
    <name evidence="26" type="ORF">G8036_004326</name>
    <name evidence="25" type="ORF">G8083_004273</name>
    <name evidence="24" type="ORF">G8096_004729</name>
    <name evidence="28" type="ORF">G8102_004349</name>
    <name evidence="22" type="ORF">G8106_004331</name>
    <name evidence="40" type="ORF">G8119_004709</name>
    <name evidence="21" type="ORF">G8133_004393</name>
    <name evidence="34" type="ORF">G8156_004415</name>
    <name evidence="23" type="ORF">G8173_004701</name>
    <name evidence="29" type="ORF">G8406_004382</name>
    <name evidence="32" type="ORF">G8426_004701</name>
    <name evidence="33" type="ORF">G8443_004391</name>
    <name evidence="31" type="ORF">G8495_004679</name>
    <name evidence="30" type="ORF">G8512_004226</name>
    <name evidence="7" type="ORF">G8515_004358</name>
    <name evidence="5" type="ORF">G8516_004687</name>
    <name evidence="37" type="ORF">G8522_004738</name>
    <name evidence="6" type="ORF">G8541_004336</name>
    <name evidence="38" type="ORF">G8543_004353</name>
    <name evidence="36" type="ORF">G8557_004431</name>
    <name evidence="35" type="ORF">G8559_004319</name>
    <name evidence="27" type="ORF">G8T43_004389</name>
    <name evidence="11" type="ORF">G8V36_004385</name>
    <name evidence="13" type="ORF">G8W08_004686</name>
    <name evidence="9" type="ORF">G8X42_004708</name>
    <name evidence="12" type="ORF">G8X61_004714</name>
    <name evidence="39" type="ORF">G8Y08_004400</name>
    <name evidence="14" type="ORF">G8Y17_004730</name>
    <name evidence="17" type="ORF">G8Y20_004956</name>
    <name evidence="10" type="ORF">G8Y31_004704</name>
    <name evidence="19" type="ORF">G8Y49_004282</name>
    <name evidence="16" type="ORF">G8Y50_004454</name>
    <name evidence="18" type="ORF">G8Y63_004348</name>
    <name evidence="15" type="ORF">G8Y72_004246</name>
</gene>
<dbReference type="EMBL" id="DAAYCF010000024">
    <property type="protein sequence ID" value="HAG3571598.1"/>
    <property type="molecule type" value="Genomic_DNA"/>
</dbReference>
<dbReference type="PANTHER" id="PTHR43280:SF33">
    <property type="entry name" value="HTH-TYPE TRANSCRIPTIONAL REGULATOR APPY-RELATED"/>
    <property type="match status" value="1"/>
</dbReference>
<comment type="caution">
    <text evidence="26">The sequence shown here is derived from an EMBL/GenBank/DDBJ whole genome shotgun (WGS) entry which is preliminary data.</text>
</comment>
<dbReference type="EMBL" id="DAAXTF010000012">
    <property type="protein sequence ID" value="HAG2469614.1"/>
    <property type="molecule type" value="Genomic_DNA"/>
</dbReference>
<evidence type="ECO:0000256" key="2">
    <source>
        <dbReference type="ARBA" id="ARBA00023125"/>
    </source>
</evidence>
<evidence type="ECO:0000313" key="19">
    <source>
        <dbReference type="EMBL" id="HAG2620377.1"/>
    </source>
</evidence>
<evidence type="ECO:0000313" key="14">
    <source>
        <dbReference type="EMBL" id="HAG2131037.1"/>
    </source>
</evidence>
<evidence type="ECO:0000313" key="12">
    <source>
        <dbReference type="EMBL" id="HAG1989791.1"/>
    </source>
</evidence>
<dbReference type="EMBL" id="DAAXTL010000012">
    <property type="protein sequence ID" value="HAG5583009.1"/>
    <property type="molecule type" value="Genomic_DNA"/>
</dbReference>
<dbReference type="EMBL" id="DAAYIF010000012">
    <property type="protein sequence ID" value="HAG4315858.1"/>
    <property type="molecule type" value="Genomic_DNA"/>
</dbReference>
<dbReference type="AlphaFoldDB" id="A0A762EC05"/>
<evidence type="ECO:0000313" key="35">
    <source>
        <dbReference type="EMBL" id="HAG4739488.1"/>
    </source>
</evidence>
<evidence type="ECO:0000313" key="37">
    <source>
        <dbReference type="EMBL" id="HAG4842621.1"/>
    </source>
</evidence>
<keyword evidence="2" id="KW-0238">DNA-binding</keyword>
<dbReference type="EMBL" id="DAAXOK010000016">
    <property type="protein sequence ID" value="HAG1873825.1"/>
    <property type="molecule type" value="Genomic_DNA"/>
</dbReference>
<evidence type="ECO:0000313" key="18">
    <source>
        <dbReference type="EMBL" id="HAG2567321.1"/>
    </source>
</evidence>
<evidence type="ECO:0000313" key="23">
    <source>
        <dbReference type="EMBL" id="HAG3426775.1"/>
    </source>
</evidence>
<accession>A0A762EC05</accession>
<dbReference type="EMBL" id="DAAYAZ010000019">
    <property type="protein sequence ID" value="HAG3426775.1"/>
    <property type="molecule type" value="Genomic_DNA"/>
</dbReference>
<evidence type="ECO:0000313" key="26">
    <source>
        <dbReference type="EMBL" id="HAG3594330.1"/>
    </source>
</evidence>
<evidence type="ECO:0000313" key="34">
    <source>
        <dbReference type="EMBL" id="HAG4505220.1"/>
    </source>
</evidence>
<organism evidence="26">
    <name type="scientific">Salmonella enterica</name>
    <name type="common">Salmonella choleraesuis</name>
    <dbReference type="NCBI Taxonomy" id="28901"/>
    <lineage>
        <taxon>Bacteria</taxon>
        <taxon>Pseudomonadati</taxon>
        <taxon>Pseudomonadota</taxon>
        <taxon>Gammaproteobacteria</taxon>
        <taxon>Enterobacterales</taxon>
        <taxon>Enterobacteriaceae</taxon>
        <taxon>Salmonella</taxon>
    </lineage>
</organism>
<dbReference type="EMBL" id="DAAXOR010000021">
    <property type="protein sequence ID" value="HAG1878475.1"/>
    <property type="molecule type" value="Genomic_DNA"/>
</dbReference>
<evidence type="ECO:0000313" key="24">
    <source>
        <dbReference type="EMBL" id="HAG3571598.1"/>
    </source>
</evidence>
<dbReference type="EMBL" id="DAAYCL010000013">
    <property type="protein sequence ID" value="HAG3603864.1"/>
    <property type="molecule type" value="Genomic_DNA"/>
</dbReference>
<dbReference type="EMBL" id="DAAYJX010000012">
    <property type="protein sequence ID" value="HAG4505220.1"/>
    <property type="molecule type" value="Genomic_DNA"/>
</dbReference>
<dbReference type="EMBL" id="DAAYLS010000014">
    <property type="protein sequence ID" value="HAG4739488.1"/>
    <property type="molecule type" value="Genomic_DNA"/>
</dbReference>
<dbReference type="PROSITE" id="PS01124">
    <property type="entry name" value="HTH_ARAC_FAMILY_2"/>
    <property type="match status" value="1"/>
</dbReference>
<evidence type="ECO:0000313" key="22">
    <source>
        <dbReference type="EMBL" id="HAG3010395.1"/>
    </source>
</evidence>
<evidence type="ECO:0000313" key="39">
    <source>
        <dbReference type="EMBL" id="HAG5583009.1"/>
    </source>
</evidence>
<dbReference type="EMBL" id="DAAYGR010000012">
    <property type="protein sequence ID" value="HAG4121848.1"/>
    <property type="molecule type" value="Genomic_DNA"/>
</dbReference>
<protein>
    <submittedName>
        <fullName evidence="26">Helix-turn-helix transcriptional regulator</fullName>
    </submittedName>
</protein>
<evidence type="ECO:0000313" key="5">
    <source>
        <dbReference type="EMBL" id="HAF7113730.1"/>
    </source>
</evidence>
<name>A0A762EC05_SALER</name>
<dbReference type="EMBL" id="DAAYCI010000015">
    <property type="protein sequence ID" value="HAG3594330.1"/>
    <property type="molecule type" value="Genomic_DNA"/>
</dbReference>
<dbReference type="InterPro" id="IPR020449">
    <property type="entry name" value="Tscrpt_reg_AraC-type_HTH"/>
</dbReference>
<dbReference type="EMBL" id="DAAYMM010000014">
    <property type="protein sequence ID" value="HAG4837708.1"/>
    <property type="molecule type" value="Genomic_DNA"/>
</dbReference>
<dbReference type="EMBL" id="DAAXQZ010000030">
    <property type="protein sequence ID" value="HAG2131037.1"/>
    <property type="molecule type" value="Genomic_DNA"/>
</dbReference>
<dbReference type="EMBL" id="DAAXOM010000014">
    <property type="protein sequence ID" value="HAG1911278.1"/>
    <property type="molecule type" value="Genomic_DNA"/>
</dbReference>
<reference evidence="26" key="1">
    <citation type="journal article" date="2018" name="Genome Biol.">
        <title>SKESA: strategic k-mer extension for scrupulous assemblies.</title>
        <authorList>
            <person name="Souvorov A."/>
            <person name="Agarwala R."/>
            <person name="Lipman D.J."/>
        </authorList>
    </citation>
    <scope>NUCLEOTIDE SEQUENCE</scope>
    <source>
        <strain evidence="28">MA.JM_04/170</strain>
        <strain evidence="33">MA.JM_04/177</strain>
        <strain evidence="27">MA.JM_04/178</strain>
        <strain evidence="36">MA.JM_04/180</strain>
        <strain evidence="34">MA.JM_04/182</strain>
        <strain evidence="21">MA.JM_04/187</strain>
        <strain evidence="30">MA.JM_04/189</strain>
        <strain evidence="39">MA.JM_04/195</strain>
        <strain evidence="10">MA.JM_04/203</strain>
        <strain evidence="16">MA.JM_04/205</strain>
        <strain evidence="12">MA.JM_04/207</strain>
        <strain evidence="13">MA.JM_04/208</strain>
        <strain evidence="14">MA.JM_04/211</strain>
        <strain evidence="37">MA.JM_04/216</strain>
        <strain evidence="38">MA.JM_04/221</strain>
        <strain evidence="22">MA.JM_04/223</strain>
        <strain evidence="15">MA.JM_04/227</strain>
        <strain evidence="26">MA.JM_04/228</strain>
        <strain evidence="9">MA.JM_04/234</strain>
        <strain evidence="5">MA.JM_04/235</strain>
        <strain evidence="25">MA.JM_04/238</strain>
        <strain evidence="35">MA.JM_04/240</strain>
        <strain evidence="24">MA.JM_04/245</strain>
        <strain evidence="23">MA.JM_04/250</strain>
        <strain evidence="17">MA.JM_04/257</strain>
        <strain evidence="40">MA.JM_04/259</strain>
        <strain evidence="8">MA.JM_04/263</strain>
        <strain evidence="7">MA.JM_04/270</strain>
        <strain evidence="19">MA.JM_04/271</strain>
        <strain evidence="6">MA.JM_04/272</strain>
        <strain evidence="31">MA.JM_04/275</strain>
        <strain evidence="11">MA.JM_04/283</strain>
        <strain evidence="20">MA.JM_04/288</strain>
        <strain evidence="29">MA.JM_04/290</strain>
        <strain evidence="18">MA.JM_04/295</strain>
        <strain evidence="32">MA.MC_04-0729</strain>
    </source>
</reference>
<dbReference type="EMBL" id="DAAWJX010000014">
    <property type="protein sequence ID" value="HAF8192381.1"/>
    <property type="molecule type" value="Genomic_DNA"/>
</dbReference>
<evidence type="ECO:0000313" key="11">
    <source>
        <dbReference type="EMBL" id="HAG1911278.1"/>
    </source>
</evidence>
<dbReference type="GO" id="GO:0043565">
    <property type="term" value="F:sequence-specific DNA binding"/>
    <property type="evidence" value="ECO:0007669"/>
    <property type="project" value="InterPro"/>
</dbReference>
<dbReference type="EMBL" id="DAAYMQ010000012">
    <property type="protein sequence ID" value="HAG4856271.1"/>
    <property type="molecule type" value="Genomic_DNA"/>
</dbReference>
<dbReference type="EMBL" id="DAAXVA010000014">
    <property type="protein sequence ID" value="HAG2687556.1"/>
    <property type="molecule type" value="Genomic_DNA"/>
</dbReference>
<dbReference type="EMBL" id="DAAYHD010000020">
    <property type="protein sequence ID" value="HAG4183231.1"/>
    <property type="molecule type" value="Genomic_DNA"/>
</dbReference>
<dbReference type="EMBL" id="DAAXXN010000014">
    <property type="protein sequence ID" value="HAG3010395.1"/>
    <property type="molecule type" value="Genomic_DNA"/>
</dbReference>
<evidence type="ECO:0000313" key="38">
    <source>
        <dbReference type="EMBL" id="HAG4856271.1"/>
    </source>
</evidence>
<dbReference type="EMBL" id="DAAYCQ010000012">
    <property type="protein sequence ID" value="HAG3627214.1"/>
    <property type="molecule type" value="Genomic_DNA"/>
</dbReference>
<evidence type="ECO:0000313" key="7">
    <source>
        <dbReference type="EMBL" id="HAF8248624.1"/>
    </source>
</evidence>
<dbReference type="EMBL" id="DAAXPI010000020">
    <property type="protein sequence ID" value="HAG2003378.1"/>
    <property type="molecule type" value="Genomic_DNA"/>
</dbReference>
<evidence type="ECO:0000313" key="31">
    <source>
        <dbReference type="EMBL" id="HAG4183231.1"/>
    </source>
</evidence>
<evidence type="ECO:0000313" key="16">
    <source>
        <dbReference type="EMBL" id="HAG2493901.1"/>
    </source>
</evidence>
<dbReference type="Gene3D" id="1.10.10.60">
    <property type="entry name" value="Homeodomain-like"/>
    <property type="match status" value="1"/>
</dbReference>
<evidence type="ECO:0000313" key="13">
    <source>
        <dbReference type="EMBL" id="HAG2003378.1"/>
    </source>
</evidence>
<dbReference type="EMBL" id="DAAXPF010000018">
    <property type="protein sequence ID" value="HAG1989791.1"/>
    <property type="molecule type" value="Genomic_DNA"/>
</dbReference>
<dbReference type="EMBL" id="DAAWKK010000012">
    <property type="protein sequence ID" value="HAF8248624.1"/>
    <property type="molecule type" value="Genomic_DNA"/>
</dbReference>
<evidence type="ECO:0000313" key="32">
    <source>
        <dbReference type="EMBL" id="HAG4187921.1"/>
    </source>
</evidence>
<evidence type="ECO:0000256" key="3">
    <source>
        <dbReference type="ARBA" id="ARBA00023163"/>
    </source>
</evidence>
<evidence type="ECO:0000313" key="30">
    <source>
        <dbReference type="EMBL" id="HAG4121848.1"/>
    </source>
</evidence>
<sequence>MSEVDSIERSGESNACSSSLVIKIKNIVAHKHLIVYINMCDIVIYTNEECLSFKKGDLIFIERGLRFNCEIKKHNKESPPLQFADIDGVTLKYLKDMIHTLYGYKLDEKQLSRCLADKIIGVNTNEYYVRLFNLICNASDNITKAIKVAYLISKLEVRDKLIFSLNISAATVFSDKIRNLILEDLSRKWRLSLIADKFNVSEVTIRKRLESENTSFNNLILDLRMNKALQLLHENEKQIHQISKLIGISNPSYFIKIFKDYFGVTPKQYMLYFRIK</sequence>
<evidence type="ECO:0000259" key="4">
    <source>
        <dbReference type="PROSITE" id="PS01124"/>
    </source>
</evidence>
<dbReference type="EMBL" id="DAAYHE010000019">
    <property type="protein sequence ID" value="HAG4187921.1"/>
    <property type="molecule type" value="Genomic_DNA"/>
</dbReference>
<evidence type="ECO:0000313" key="27">
    <source>
        <dbReference type="EMBL" id="HAG3603864.1"/>
    </source>
</evidence>
<reference evidence="26" key="2">
    <citation type="submission" date="2020-02" db="EMBL/GenBank/DDBJ databases">
        <authorList>
            <consortium name="NCBI Pathogen Detection Project"/>
        </authorList>
    </citation>
    <scope>NUCLEOTIDE SEQUENCE</scope>
    <source>
        <strain evidence="28">MA.JM_04/170</strain>
        <strain evidence="33">MA.JM_04/177</strain>
        <strain evidence="27">MA.JM_04/178</strain>
        <strain evidence="36">MA.JM_04/180</strain>
        <strain evidence="34">MA.JM_04/182</strain>
        <strain evidence="21">MA.JM_04/187</strain>
        <strain evidence="30">MA.JM_04/189</strain>
        <strain evidence="39">MA.JM_04/195</strain>
        <strain evidence="10">MA.JM_04/203</strain>
        <strain evidence="16">MA.JM_04/205</strain>
        <strain evidence="12">MA.JM_04/207</strain>
        <strain evidence="13">MA.JM_04/208</strain>
        <strain evidence="14">MA.JM_04/211</strain>
        <strain evidence="37">MA.JM_04/216</strain>
        <strain evidence="38">MA.JM_04/221</strain>
        <strain evidence="22">MA.JM_04/223</strain>
        <strain evidence="15">MA.JM_04/227</strain>
        <strain evidence="26">MA.JM_04/228</strain>
        <strain evidence="9">MA.JM_04/234</strain>
        <strain evidence="5">MA.JM_04/235</strain>
        <strain evidence="25">MA.JM_04/238</strain>
        <strain evidence="35">MA.JM_04/240</strain>
        <strain evidence="24">MA.JM_04/245</strain>
        <strain evidence="23">MA.JM_04/250</strain>
        <strain evidence="17">MA.JM_04/257</strain>
        <strain evidence="40">MA.JM_04/259</strain>
        <strain evidence="8">MA.JM_04/263</strain>
        <strain evidence="7">MA.JM_04/270</strain>
        <strain evidence="19">MA.JM_04/271</strain>
        <strain evidence="6">MA.JM_04/272</strain>
        <strain evidence="31">MA.JM_04/275</strain>
        <strain evidence="11">MA.JM_04/283</strain>
        <strain evidence="20">MA.JM_04/288</strain>
        <strain evidence="29">MA.JM_04/290</strain>
        <strain evidence="18">MA.JM_04/295</strain>
        <strain evidence="32">MA.MC_04-0729</strain>
    </source>
</reference>
<evidence type="ECO:0000313" key="29">
    <source>
        <dbReference type="EMBL" id="HAG3739757.1"/>
    </source>
</evidence>
<dbReference type="SMART" id="SM00342">
    <property type="entry name" value="HTH_ARAC"/>
    <property type="match status" value="1"/>
</dbReference>
<dbReference type="EMBL" id="DAAXUS010000012">
    <property type="protein sequence ID" value="HAG2620377.1"/>
    <property type="molecule type" value="Genomic_DNA"/>
</dbReference>
<evidence type="ECO:0000313" key="20">
    <source>
        <dbReference type="EMBL" id="HAG2687556.1"/>
    </source>
</evidence>
<evidence type="ECO:0000313" key="28">
    <source>
        <dbReference type="EMBL" id="HAG3627214.1"/>
    </source>
</evidence>
<feature type="domain" description="HTH araC/xylS-type" evidence="4">
    <location>
        <begin position="175"/>
        <end position="272"/>
    </location>
</feature>
<proteinExistence type="predicted"/>
<evidence type="ECO:0000313" key="36">
    <source>
        <dbReference type="EMBL" id="HAG4837708.1"/>
    </source>
</evidence>
<dbReference type="EMBL" id="DAAXTY010000025">
    <property type="protein sequence ID" value="HAG2544528.1"/>
    <property type="molecule type" value="Genomic_DNA"/>
</dbReference>
<dbReference type="GO" id="GO:0003700">
    <property type="term" value="F:DNA-binding transcription factor activity"/>
    <property type="evidence" value="ECO:0007669"/>
    <property type="project" value="InterPro"/>
</dbReference>
<dbReference type="EMBL" id="DAAXTH010000013">
    <property type="protein sequence ID" value="HAG2493901.1"/>
    <property type="molecule type" value="Genomic_DNA"/>
</dbReference>
<evidence type="ECO:0000313" key="9">
    <source>
        <dbReference type="EMBL" id="HAG1873825.1"/>
    </source>
</evidence>
<evidence type="ECO:0000313" key="6">
    <source>
        <dbReference type="EMBL" id="HAF8192381.1"/>
    </source>
</evidence>
<dbReference type="PRINTS" id="PR00032">
    <property type="entry name" value="HTHARAC"/>
</dbReference>
<evidence type="ECO:0000313" key="21">
    <source>
        <dbReference type="EMBL" id="HAG3000831.1"/>
    </source>
</evidence>
<evidence type="ECO:0000313" key="10">
    <source>
        <dbReference type="EMBL" id="HAG1878475.1"/>
    </source>
</evidence>
<dbReference type="InterPro" id="IPR018060">
    <property type="entry name" value="HTH_AraC"/>
</dbReference>
<dbReference type="EMBL" id="DAAWNJ010000015">
    <property type="protein sequence ID" value="HAF8609432.1"/>
    <property type="molecule type" value="Genomic_DNA"/>
</dbReference>
<evidence type="ECO:0000313" key="17">
    <source>
        <dbReference type="EMBL" id="HAG2544528.1"/>
    </source>
</evidence>